<dbReference type="AlphaFoldDB" id="V6U755"/>
<proteinExistence type="inferred from homology"/>
<feature type="domain" description="Protein kinase" evidence="12">
    <location>
        <begin position="30"/>
        <end position="291"/>
    </location>
</feature>
<evidence type="ECO:0000256" key="9">
    <source>
        <dbReference type="ARBA" id="ARBA00048679"/>
    </source>
</evidence>
<organism evidence="13 14">
    <name type="scientific">Giardia intestinalis</name>
    <name type="common">Giardia lamblia</name>
    <dbReference type="NCBI Taxonomy" id="5741"/>
    <lineage>
        <taxon>Eukaryota</taxon>
        <taxon>Metamonada</taxon>
        <taxon>Diplomonadida</taxon>
        <taxon>Hexamitidae</taxon>
        <taxon>Giardiinae</taxon>
        <taxon>Giardia</taxon>
    </lineage>
</organism>
<dbReference type="InterPro" id="IPR050660">
    <property type="entry name" value="NEK_Ser/Thr_kinase"/>
</dbReference>
<dbReference type="PROSITE" id="PS00107">
    <property type="entry name" value="PROTEIN_KINASE_ATP"/>
    <property type="match status" value="1"/>
</dbReference>
<dbReference type="Pfam" id="PF00069">
    <property type="entry name" value="Pkinase"/>
    <property type="match status" value="1"/>
</dbReference>
<keyword evidence="7 10" id="KW-0067">ATP-binding</keyword>
<sequence length="296" mass="32932">MSDGNRVPTAKNAEGGTDDVPTLSLDELNRCRGQLLGGGAFGKVYAIEGFPGLAMKEIYLSGQPDRHKEITKFELEALSRFSHPGVLKYYQVLTNGDFVYIVMDRYYGDLQHFIADHRRTQKPIPKELLLSILKQLASALAYIHDSTKVDANGNSLPAVVHRNLKPADVLISKDGDRVAIADFRLCKDAQHDGITFAGSPSYMAPEIFIHRKTSPASDIWALGVIIYELATLERPSFSRCWNPEDAKEHFVDEWKPDLSDVKDDFIRGILERIFIIDPEKRPTAEDLSGMVSAAGA</sequence>
<evidence type="ECO:0000256" key="4">
    <source>
        <dbReference type="ARBA" id="ARBA00022679"/>
    </source>
</evidence>
<protein>
    <recommendedName>
        <fullName evidence="2">non-specific serine/threonine protein kinase</fullName>
        <ecNumber evidence="2">2.7.11.1</ecNumber>
    </recommendedName>
</protein>
<dbReference type="OrthoDB" id="39098at2759"/>
<dbReference type="GO" id="GO:0004674">
    <property type="term" value="F:protein serine/threonine kinase activity"/>
    <property type="evidence" value="ECO:0007669"/>
    <property type="project" value="UniProtKB-KW"/>
</dbReference>
<dbReference type="VEuPathDB" id="GiardiaDB:DHA2_153079"/>
<reference evidence="14" key="1">
    <citation type="submission" date="2012-02" db="EMBL/GenBank/DDBJ databases">
        <title>Genome sequencing of Giardia lamblia Genotypes A2 and B isolates (DH and GS) and comparative analysis with the genomes of Genotypes A1 and E (WB and Pig).</title>
        <authorList>
            <person name="Adam R."/>
            <person name="Dahlstrom E."/>
            <person name="Martens C."/>
            <person name="Bruno D."/>
            <person name="Barbian K."/>
            <person name="Porcella S.F."/>
            <person name="Nash T."/>
        </authorList>
    </citation>
    <scope>NUCLEOTIDE SEQUENCE</scope>
    <source>
        <strain evidence="14">GS</strain>
    </source>
</reference>
<comment type="catalytic activity">
    <reaction evidence="9">
        <text>L-seryl-[protein] + ATP = O-phospho-L-seryl-[protein] + ADP + H(+)</text>
        <dbReference type="Rhea" id="RHEA:17989"/>
        <dbReference type="Rhea" id="RHEA-COMP:9863"/>
        <dbReference type="Rhea" id="RHEA-COMP:11604"/>
        <dbReference type="ChEBI" id="CHEBI:15378"/>
        <dbReference type="ChEBI" id="CHEBI:29999"/>
        <dbReference type="ChEBI" id="CHEBI:30616"/>
        <dbReference type="ChEBI" id="CHEBI:83421"/>
        <dbReference type="ChEBI" id="CHEBI:456216"/>
        <dbReference type="EC" id="2.7.11.1"/>
    </reaction>
</comment>
<evidence type="ECO:0000256" key="11">
    <source>
        <dbReference type="SAM" id="MobiDB-lite"/>
    </source>
</evidence>
<evidence type="ECO:0000256" key="1">
    <source>
        <dbReference type="ARBA" id="ARBA00010886"/>
    </source>
</evidence>
<name>V6U755_GIAIN</name>
<dbReference type="GO" id="GO:0005524">
    <property type="term" value="F:ATP binding"/>
    <property type="evidence" value="ECO:0007669"/>
    <property type="project" value="UniProtKB-UniRule"/>
</dbReference>
<dbReference type="Proteomes" id="UP000018040">
    <property type="component" value="Unassembled WGS sequence"/>
</dbReference>
<dbReference type="Gene3D" id="3.30.200.20">
    <property type="entry name" value="Phosphorylase Kinase, domain 1"/>
    <property type="match status" value="1"/>
</dbReference>
<evidence type="ECO:0000256" key="10">
    <source>
        <dbReference type="PROSITE-ProRule" id="PRU10141"/>
    </source>
</evidence>
<evidence type="ECO:0000259" key="12">
    <source>
        <dbReference type="PROSITE" id="PS50011"/>
    </source>
</evidence>
<evidence type="ECO:0000256" key="8">
    <source>
        <dbReference type="ARBA" id="ARBA00047899"/>
    </source>
</evidence>
<feature type="region of interest" description="Disordered" evidence="11">
    <location>
        <begin position="1"/>
        <end position="22"/>
    </location>
</feature>
<keyword evidence="5 10" id="KW-0547">Nucleotide-binding</keyword>
<evidence type="ECO:0000256" key="6">
    <source>
        <dbReference type="ARBA" id="ARBA00022777"/>
    </source>
</evidence>
<evidence type="ECO:0000256" key="5">
    <source>
        <dbReference type="ARBA" id="ARBA00022741"/>
    </source>
</evidence>
<comment type="similarity">
    <text evidence="1">Belongs to the protein kinase superfamily. NEK Ser/Thr protein kinase family. NIMA subfamily.</text>
</comment>
<dbReference type="SUPFAM" id="SSF56112">
    <property type="entry name" value="Protein kinase-like (PK-like)"/>
    <property type="match status" value="1"/>
</dbReference>
<dbReference type="PANTHER" id="PTHR43671:SF98">
    <property type="entry name" value="SERINE_THREONINE-PROTEIN KINASE NEK11"/>
    <property type="match status" value="1"/>
</dbReference>
<dbReference type="Gene3D" id="1.10.510.10">
    <property type="entry name" value="Transferase(Phosphotransferase) domain 1"/>
    <property type="match status" value="1"/>
</dbReference>
<evidence type="ECO:0000313" key="14">
    <source>
        <dbReference type="Proteomes" id="UP000018040"/>
    </source>
</evidence>
<gene>
    <name evidence="13" type="ORF">GSB_150562</name>
</gene>
<dbReference type="EMBL" id="AHHH01000010">
    <property type="protein sequence ID" value="ESU45140.1"/>
    <property type="molecule type" value="Genomic_DNA"/>
</dbReference>
<evidence type="ECO:0000256" key="3">
    <source>
        <dbReference type="ARBA" id="ARBA00022527"/>
    </source>
</evidence>
<feature type="binding site" evidence="10">
    <location>
        <position position="56"/>
    </location>
    <ligand>
        <name>ATP</name>
        <dbReference type="ChEBI" id="CHEBI:30616"/>
    </ligand>
</feature>
<keyword evidence="4" id="KW-0808">Transferase</keyword>
<evidence type="ECO:0000256" key="2">
    <source>
        <dbReference type="ARBA" id="ARBA00012513"/>
    </source>
</evidence>
<keyword evidence="6" id="KW-0418">Kinase</keyword>
<keyword evidence="3" id="KW-0723">Serine/threonine-protein kinase</keyword>
<dbReference type="PROSITE" id="PS50011">
    <property type="entry name" value="PROTEIN_KINASE_DOM"/>
    <property type="match status" value="1"/>
</dbReference>
<dbReference type="VEuPathDB" id="GiardiaDB:GL50803_0093221"/>
<dbReference type="PANTHER" id="PTHR43671">
    <property type="entry name" value="SERINE/THREONINE-PROTEIN KINASE NEK"/>
    <property type="match status" value="1"/>
</dbReference>
<comment type="caution">
    <text evidence="13">The sequence shown here is derived from an EMBL/GenBank/DDBJ whole genome shotgun (WGS) entry which is preliminary data.</text>
</comment>
<comment type="catalytic activity">
    <reaction evidence="8">
        <text>L-threonyl-[protein] + ATP = O-phospho-L-threonyl-[protein] + ADP + H(+)</text>
        <dbReference type="Rhea" id="RHEA:46608"/>
        <dbReference type="Rhea" id="RHEA-COMP:11060"/>
        <dbReference type="Rhea" id="RHEA-COMP:11605"/>
        <dbReference type="ChEBI" id="CHEBI:15378"/>
        <dbReference type="ChEBI" id="CHEBI:30013"/>
        <dbReference type="ChEBI" id="CHEBI:30616"/>
        <dbReference type="ChEBI" id="CHEBI:61977"/>
        <dbReference type="ChEBI" id="CHEBI:456216"/>
        <dbReference type="EC" id="2.7.11.1"/>
    </reaction>
</comment>
<dbReference type="VEuPathDB" id="GiardiaDB:QR46_3977"/>
<dbReference type="InterPro" id="IPR011009">
    <property type="entry name" value="Kinase-like_dom_sf"/>
</dbReference>
<accession>V6U755</accession>
<dbReference type="VEuPathDB" id="GiardiaDB:GL50581_3224"/>
<dbReference type="InterPro" id="IPR000719">
    <property type="entry name" value="Prot_kinase_dom"/>
</dbReference>
<dbReference type="InterPro" id="IPR017441">
    <property type="entry name" value="Protein_kinase_ATP_BS"/>
</dbReference>
<evidence type="ECO:0000313" key="13">
    <source>
        <dbReference type="EMBL" id="ESU45140.1"/>
    </source>
</evidence>
<evidence type="ECO:0000256" key="7">
    <source>
        <dbReference type="ARBA" id="ARBA00022840"/>
    </source>
</evidence>
<reference evidence="13 14" key="2">
    <citation type="journal article" date="2013" name="Genome Biol. Evol.">
        <title>Genome sequencing of Giardia lamblia genotypes A2 and B isolates (DH and GS) and comparative analysis with the genomes of genotypes A1 and E (WB and Pig).</title>
        <authorList>
            <person name="Adam R.D."/>
            <person name="Dahlstrom E.W."/>
            <person name="Martens C.A."/>
            <person name="Bruno D.P."/>
            <person name="Barbian K.D."/>
            <person name="Ricklefs S.M."/>
            <person name="Hernandez M.M."/>
            <person name="Narla N.P."/>
            <person name="Patel R.B."/>
            <person name="Porcella S.F."/>
            <person name="Nash T.E."/>
        </authorList>
    </citation>
    <scope>NUCLEOTIDE SEQUENCE [LARGE SCALE GENOMIC DNA]</scope>
    <source>
        <strain evidence="13 14">GS</strain>
    </source>
</reference>
<dbReference type="EC" id="2.7.11.1" evidence="2"/>